<keyword evidence="2" id="KW-1185">Reference proteome</keyword>
<accession>A0ABR2K1V6</accession>
<evidence type="ECO:0000313" key="2">
    <source>
        <dbReference type="Proteomes" id="UP001470230"/>
    </source>
</evidence>
<name>A0ABR2K1V6_9EUKA</name>
<sequence>MDITPNENENGNFDDIATEMIRVMETGKGQPLNSDCIFSTPSDAYRTFIELVRQTFPEDKLEALIQARENGPTLEDALSPDFVSNLAMAELMDVLKIMKK</sequence>
<comment type="caution">
    <text evidence="1">The sequence shown here is derived from an EMBL/GenBank/DDBJ whole genome shotgun (WGS) entry which is preliminary data.</text>
</comment>
<gene>
    <name evidence="1" type="ORF">M9Y10_044208</name>
</gene>
<evidence type="ECO:0000313" key="1">
    <source>
        <dbReference type="EMBL" id="KAK8885079.1"/>
    </source>
</evidence>
<organism evidence="1 2">
    <name type="scientific">Tritrichomonas musculus</name>
    <dbReference type="NCBI Taxonomy" id="1915356"/>
    <lineage>
        <taxon>Eukaryota</taxon>
        <taxon>Metamonada</taxon>
        <taxon>Parabasalia</taxon>
        <taxon>Tritrichomonadida</taxon>
        <taxon>Tritrichomonadidae</taxon>
        <taxon>Tritrichomonas</taxon>
    </lineage>
</organism>
<reference evidence="1 2" key="1">
    <citation type="submission" date="2024-04" db="EMBL/GenBank/DDBJ databases">
        <title>Tritrichomonas musculus Genome.</title>
        <authorList>
            <person name="Alves-Ferreira E."/>
            <person name="Grigg M."/>
            <person name="Lorenzi H."/>
            <person name="Galac M."/>
        </authorList>
    </citation>
    <scope>NUCLEOTIDE SEQUENCE [LARGE SCALE GENOMIC DNA]</scope>
    <source>
        <strain evidence="1 2">EAF2021</strain>
    </source>
</reference>
<proteinExistence type="predicted"/>
<protein>
    <submittedName>
        <fullName evidence="1">Uncharacterized protein</fullName>
    </submittedName>
</protein>
<dbReference type="Proteomes" id="UP001470230">
    <property type="component" value="Unassembled WGS sequence"/>
</dbReference>
<dbReference type="EMBL" id="JAPFFF010000008">
    <property type="protein sequence ID" value="KAK8885079.1"/>
    <property type="molecule type" value="Genomic_DNA"/>
</dbReference>